<dbReference type="Pfam" id="PF00496">
    <property type="entry name" value="SBP_bac_5"/>
    <property type="match status" value="1"/>
</dbReference>
<accession>A0ABU4RUD5</accession>
<keyword evidence="7" id="KW-1185">Reference proteome</keyword>
<dbReference type="CDD" id="cd08493">
    <property type="entry name" value="PBP2_DppA_like"/>
    <property type="match status" value="1"/>
</dbReference>
<evidence type="ECO:0000256" key="1">
    <source>
        <dbReference type="ARBA" id="ARBA00004418"/>
    </source>
</evidence>
<dbReference type="Gene3D" id="3.40.190.10">
    <property type="entry name" value="Periplasmic binding protein-like II"/>
    <property type="match status" value="1"/>
</dbReference>
<feature type="domain" description="Solute-binding protein family 5" evidence="5">
    <location>
        <begin position="65"/>
        <end position="439"/>
    </location>
</feature>
<sequence>MRLIVLAACAALAFSAPAAWSKTLVFCSEGNPETLSPHMATTTTGMNATRPIFNNLVEFTPGTSELVPALAERWTVSPDGQEYIFHLRRGVRFHTSKTFQPTREMNADDVVFSLTRQWKSREPATVSGFVYFGDMGMPDLLQSIDKVDDHTVRIRLARPEAPFLADMAMPFAAIYSAEYAAALEKAGTPDLLDTQPIGTGPFMFAGFTRDVAVRFRAFPGYWRGSQPLDNLVFSITPNATVRLTKLKAGECHVMAFPSPDDVAGITADPSLVLLRQEGLNIGYMAFNTLKPPFDDARVRRAINMAVDKKAIIESVYGGVGAVAKNPIPPTLWSYDDSVQDYPYDPDGARRLLAEAGFPAGFETDLWYMPVSRPYIPDGRRVAEMLEADLARVGVRLRLATDEWSAYRTKLQAGEHTMALFGWTGDNGDPDNFLQVLLSCLSARPGGSNVARWCDPSYDALVTRAKLTAIQAERSALYGQAQKVFKDQAPWVPLAHSVVLMAARKEVAGFLIDPLGRHIFEGVDLR</sequence>
<dbReference type="EMBL" id="JAXAFJ010000005">
    <property type="protein sequence ID" value="MDX6806461.1"/>
    <property type="molecule type" value="Genomic_DNA"/>
</dbReference>
<dbReference type="PANTHER" id="PTHR30290">
    <property type="entry name" value="PERIPLASMIC BINDING COMPONENT OF ABC TRANSPORTER"/>
    <property type="match status" value="1"/>
</dbReference>
<dbReference type="PIRSF" id="PIRSF002741">
    <property type="entry name" value="MppA"/>
    <property type="match status" value="1"/>
</dbReference>
<dbReference type="InterPro" id="IPR039424">
    <property type="entry name" value="SBP_5"/>
</dbReference>
<dbReference type="PANTHER" id="PTHR30290:SF38">
    <property type="entry name" value="D,D-DIPEPTIDE-BINDING PERIPLASMIC PROTEIN DDPA-RELATED"/>
    <property type="match status" value="1"/>
</dbReference>
<evidence type="ECO:0000256" key="4">
    <source>
        <dbReference type="SAM" id="SignalP"/>
    </source>
</evidence>
<evidence type="ECO:0000259" key="5">
    <source>
        <dbReference type="Pfam" id="PF00496"/>
    </source>
</evidence>
<comment type="similarity">
    <text evidence="2">Belongs to the bacterial solute-binding protein 5 family.</text>
</comment>
<comment type="subcellular location">
    <subcellularLocation>
        <location evidence="1">Periplasm</location>
    </subcellularLocation>
</comment>
<evidence type="ECO:0000313" key="7">
    <source>
        <dbReference type="Proteomes" id="UP001274321"/>
    </source>
</evidence>
<comment type="caution">
    <text evidence="6">The sequence shown here is derived from an EMBL/GenBank/DDBJ whole genome shotgun (WGS) entry which is preliminary data.</text>
</comment>
<organism evidence="6 7">
    <name type="scientific">Terrihabitans rhizophilus</name>
    <dbReference type="NCBI Taxonomy" id="3092662"/>
    <lineage>
        <taxon>Bacteria</taxon>
        <taxon>Pseudomonadati</taxon>
        <taxon>Pseudomonadota</taxon>
        <taxon>Alphaproteobacteria</taxon>
        <taxon>Hyphomicrobiales</taxon>
        <taxon>Terrihabitans</taxon>
    </lineage>
</organism>
<dbReference type="Gene3D" id="3.90.76.10">
    <property type="entry name" value="Dipeptide-binding Protein, Domain 1"/>
    <property type="match status" value="1"/>
</dbReference>
<evidence type="ECO:0000256" key="3">
    <source>
        <dbReference type="ARBA" id="ARBA00022729"/>
    </source>
</evidence>
<evidence type="ECO:0000313" key="6">
    <source>
        <dbReference type="EMBL" id="MDX6806461.1"/>
    </source>
</evidence>
<proteinExistence type="inferred from homology"/>
<feature type="signal peptide" evidence="4">
    <location>
        <begin position="1"/>
        <end position="18"/>
    </location>
</feature>
<dbReference type="Gene3D" id="3.10.105.10">
    <property type="entry name" value="Dipeptide-binding Protein, Domain 3"/>
    <property type="match status" value="1"/>
</dbReference>
<name>A0ABU4RUD5_9HYPH</name>
<dbReference type="SUPFAM" id="SSF53850">
    <property type="entry name" value="Periplasmic binding protein-like II"/>
    <property type="match status" value="1"/>
</dbReference>
<dbReference type="InterPro" id="IPR000914">
    <property type="entry name" value="SBP_5_dom"/>
</dbReference>
<reference evidence="6 7" key="1">
    <citation type="submission" date="2023-11" db="EMBL/GenBank/DDBJ databases">
        <authorList>
            <person name="Bao R."/>
        </authorList>
    </citation>
    <scope>NUCLEOTIDE SEQUENCE [LARGE SCALE GENOMIC DNA]</scope>
    <source>
        <strain evidence="6 7">PJ23</strain>
    </source>
</reference>
<dbReference type="InterPro" id="IPR030678">
    <property type="entry name" value="Peptide/Ni-bd"/>
</dbReference>
<keyword evidence="3 4" id="KW-0732">Signal</keyword>
<gene>
    <name evidence="6" type="ORF">SCD90_10325</name>
</gene>
<protein>
    <submittedName>
        <fullName evidence="6">ABC transporter substrate-binding protein</fullName>
    </submittedName>
</protein>
<evidence type="ECO:0000256" key="2">
    <source>
        <dbReference type="ARBA" id="ARBA00005695"/>
    </source>
</evidence>
<dbReference type="Proteomes" id="UP001274321">
    <property type="component" value="Unassembled WGS sequence"/>
</dbReference>
<feature type="chain" id="PRO_5045883119" evidence="4">
    <location>
        <begin position="19"/>
        <end position="525"/>
    </location>
</feature>